<organism evidence="8 11">
    <name type="scientific">Allgaiera indica</name>
    <dbReference type="NCBI Taxonomy" id="765699"/>
    <lineage>
        <taxon>Bacteria</taxon>
        <taxon>Pseudomonadati</taxon>
        <taxon>Pseudomonadota</taxon>
        <taxon>Alphaproteobacteria</taxon>
        <taxon>Rhodobacterales</taxon>
        <taxon>Paracoccaceae</taxon>
        <taxon>Allgaiera</taxon>
    </lineage>
</organism>
<keyword evidence="2" id="KW-0732">Signal</keyword>
<dbReference type="RefSeq" id="WP_035838629.1">
    <property type="nucleotide sequence ID" value="NZ_BNAB01000017.1"/>
</dbReference>
<protein>
    <submittedName>
        <fullName evidence="9">Uncharacterized conserved protein, heparinase superfamily</fullName>
    </submittedName>
</protein>
<dbReference type="PANTHER" id="PTHR39210">
    <property type="entry name" value="HEPARIN-SULFATE LYASE"/>
    <property type="match status" value="1"/>
</dbReference>
<evidence type="ECO:0000256" key="1">
    <source>
        <dbReference type="ARBA" id="ARBA00004418"/>
    </source>
</evidence>
<dbReference type="Proteomes" id="UP000634647">
    <property type="component" value="Unassembled WGS sequence"/>
</dbReference>
<evidence type="ECO:0000313" key="8">
    <source>
        <dbReference type="EMBL" id="GHE04536.1"/>
    </source>
</evidence>
<dbReference type="Gene3D" id="1.50.10.100">
    <property type="entry name" value="Chondroitin AC/alginate lyase"/>
    <property type="match status" value="1"/>
</dbReference>
<reference evidence="9 10" key="2">
    <citation type="submission" date="2016-10" db="EMBL/GenBank/DDBJ databases">
        <authorList>
            <person name="Varghese N."/>
            <person name="Submissions S."/>
        </authorList>
    </citation>
    <scope>NUCLEOTIDE SEQUENCE [LARGE SCALE GENOMIC DNA]</scope>
    <source>
        <strain evidence="9 10">DSM 24802</strain>
    </source>
</reference>
<evidence type="ECO:0000259" key="6">
    <source>
        <dbReference type="Pfam" id="PF07940"/>
    </source>
</evidence>
<dbReference type="Gene3D" id="2.70.98.70">
    <property type="match status" value="1"/>
</dbReference>
<dbReference type="InterPro" id="IPR008929">
    <property type="entry name" value="Chondroitin_lyas"/>
</dbReference>
<comment type="caution">
    <text evidence="8">The sequence shown here is derived from an EMBL/GenBank/DDBJ whole genome shotgun (WGS) entry which is preliminary data.</text>
</comment>
<dbReference type="EMBL" id="BNAB01000017">
    <property type="protein sequence ID" value="GHE04536.1"/>
    <property type="molecule type" value="Genomic_DNA"/>
</dbReference>
<gene>
    <name evidence="8" type="ORF">GCM10008024_32060</name>
    <name evidence="9" type="ORF">SAMN05444006_12042</name>
</gene>
<evidence type="ECO:0000256" key="5">
    <source>
        <dbReference type="SAM" id="MobiDB-lite"/>
    </source>
</evidence>
<dbReference type="Pfam" id="PF07940">
    <property type="entry name" value="Hepar_II_III_C"/>
    <property type="match status" value="1"/>
</dbReference>
<accession>A0AAN5A0M8</accession>
<proteinExistence type="predicted"/>
<dbReference type="GO" id="GO:0042597">
    <property type="term" value="C:periplasmic space"/>
    <property type="evidence" value="ECO:0007669"/>
    <property type="project" value="UniProtKB-SubCell"/>
</dbReference>
<comment type="subcellular location">
    <subcellularLocation>
        <location evidence="1">Periplasm</location>
    </subcellularLocation>
</comment>
<dbReference type="GO" id="GO:0016829">
    <property type="term" value="F:lyase activity"/>
    <property type="evidence" value="ECO:0007669"/>
    <property type="project" value="UniProtKB-KW"/>
</dbReference>
<dbReference type="EMBL" id="FNOB01000020">
    <property type="protein sequence ID" value="SDX57454.1"/>
    <property type="molecule type" value="Genomic_DNA"/>
</dbReference>
<name>A0AAN5A0M8_9RHOB</name>
<reference evidence="8" key="1">
    <citation type="journal article" date="2014" name="Int. J. Syst. Evol. Microbiol.">
        <title>Complete genome sequence of Corynebacterium casei LMG S-19264T (=DSM 44701T), isolated from a smear-ripened cheese.</title>
        <authorList>
            <consortium name="US DOE Joint Genome Institute (JGI-PGF)"/>
            <person name="Walter F."/>
            <person name="Albersmeier A."/>
            <person name="Kalinowski J."/>
            <person name="Ruckert C."/>
        </authorList>
    </citation>
    <scope>NUCLEOTIDE SEQUENCE</scope>
    <source>
        <strain evidence="8">CGMCC 1.10859</strain>
    </source>
</reference>
<dbReference type="AlphaFoldDB" id="A0AAN5A0M8"/>
<keyword evidence="4" id="KW-0456">Lyase</keyword>
<dbReference type="Proteomes" id="UP000199541">
    <property type="component" value="Unassembled WGS sequence"/>
</dbReference>
<keyword evidence="10" id="KW-1185">Reference proteome</keyword>
<dbReference type="InterPro" id="IPR031680">
    <property type="entry name" value="Hepar_II_III_N"/>
</dbReference>
<dbReference type="PANTHER" id="PTHR39210:SF1">
    <property type="entry name" value="HEPARIN-SULFATE LYASE"/>
    <property type="match status" value="1"/>
</dbReference>
<sequence length="546" mass="60409">MSKLGTALLYWHTLKYLRARQVFGRIWLRIARPRVDGAPAAPRRGTSGRWVTPARRPASMTGPESFLFLNEPGDLDALGWEGPQRSHLWRYNQHYFDDLNAEGAAERLSWHHALMQRWIAENPPATGTGWDPYPTSLRIVNWIKHALTVADLPREAQQSLAVQARWLARRLEWHLLGNHLFANAKALLFASFFFEGREAERWRRRAVSILRAQLPEQILPDGGHFELSPMYHALAIEDLADMVNLIAAFGTAATPAEAALARDFAARLPGMLEWLDAMSHPDGRIAFFNDATFGIAPATPRLKEYAHRLGVAAVPVRDGLIHLEDTGFARLERGAAILICDIGNVGPDYLPGHAHADTLSFELSLGDERVVVNSGTSEYGLSAERLRQRGTAAHSTVLVGAENSSEMWSGFRVARRARVDNVATAETAEALSLCARHDGYSRFPLGPRHTRRWRLDEDRLTITDQLEPSAAGEARYHLPPGVAATISGPETGTIRLASGRILNWRANGASAHVEPSTWHPGFGMSQPAQCLAVSFSGSVTFDLDFS</sequence>
<evidence type="ECO:0000256" key="4">
    <source>
        <dbReference type="ARBA" id="ARBA00023239"/>
    </source>
</evidence>
<evidence type="ECO:0000313" key="10">
    <source>
        <dbReference type="Proteomes" id="UP000199541"/>
    </source>
</evidence>
<evidence type="ECO:0000313" key="11">
    <source>
        <dbReference type="Proteomes" id="UP000634647"/>
    </source>
</evidence>
<dbReference type="Pfam" id="PF16889">
    <property type="entry name" value="Hepar_II_III_N"/>
    <property type="match status" value="1"/>
</dbReference>
<evidence type="ECO:0000313" key="9">
    <source>
        <dbReference type="EMBL" id="SDX57454.1"/>
    </source>
</evidence>
<feature type="region of interest" description="Disordered" evidence="5">
    <location>
        <begin position="37"/>
        <end position="58"/>
    </location>
</feature>
<feature type="domain" description="Heparinase II/III-like C-terminal" evidence="6">
    <location>
        <begin position="320"/>
        <end position="537"/>
    </location>
</feature>
<reference evidence="8" key="3">
    <citation type="submission" date="2023-06" db="EMBL/GenBank/DDBJ databases">
        <authorList>
            <person name="Sun Q."/>
            <person name="Zhou Y."/>
        </authorList>
    </citation>
    <scope>NUCLEOTIDE SEQUENCE</scope>
    <source>
        <strain evidence="8">CGMCC 1.10859</strain>
    </source>
</reference>
<evidence type="ECO:0000259" key="7">
    <source>
        <dbReference type="Pfam" id="PF16889"/>
    </source>
</evidence>
<evidence type="ECO:0000256" key="3">
    <source>
        <dbReference type="ARBA" id="ARBA00022764"/>
    </source>
</evidence>
<keyword evidence="3" id="KW-0574">Periplasm</keyword>
<feature type="domain" description="Heparin-sulfate lyase N-terminal" evidence="7">
    <location>
        <begin position="158"/>
        <end position="292"/>
    </location>
</feature>
<evidence type="ECO:0000256" key="2">
    <source>
        <dbReference type="ARBA" id="ARBA00022729"/>
    </source>
</evidence>
<dbReference type="SUPFAM" id="SSF48230">
    <property type="entry name" value="Chondroitin AC/alginate lyase"/>
    <property type="match status" value="1"/>
</dbReference>
<dbReference type="InterPro" id="IPR012480">
    <property type="entry name" value="Hepar_II_III_C"/>
</dbReference>